<keyword evidence="10" id="KW-1185">Reference proteome</keyword>
<dbReference type="Proteomes" id="UP000440578">
    <property type="component" value="Unassembled WGS sequence"/>
</dbReference>
<sequence length="422" mass="47545">MDDEPPNNPYALQLATASLRLKLALKRAQERRRPLARRRLWVSDVLQRRDELGEYANLVQELRLNDPQRHLQYFRLNKGAFDLLLARIEDKITRSTTTFRQPVSAPQRLAVTLRYLASGAEFSALAPSYRLGESTTRAVVYDTCRAIVDVLGPVYLPEPTEETWRASEREFRERWQFPNCVAAIDGKHVTIRAPSNSGSEYFNYKHQFSVVLMAAVDAMYNFVFVAVGSAGRESDGGIFRSLRLAQRLADGSLGLPPPSPLPGGREPLPHVIVGDEAFPLLPNLMRPYPGRREAQMGDRGRVFNYRLSRARRVSENAFGILAQTWRLLLRPLNVDPEHVKLLVMTVVILHNFRRSEDAKRVGMTTENAPDAVAPTSGAHDVPALVRMPSSGSHNHTRAAEQVREKFCHYFSSEGAVPWQVGL</sequence>
<evidence type="ECO:0000256" key="7">
    <source>
        <dbReference type="ARBA" id="ARBA00023242"/>
    </source>
</evidence>
<evidence type="ECO:0000256" key="5">
    <source>
        <dbReference type="ARBA" id="ARBA00022723"/>
    </source>
</evidence>
<dbReference type="InterPro" id="IPR045249">
    <property type="entry name" value="HARBI1-like"/>
</dbReference>
<dbReference type="OrthoDB" id="5971912at2759"/>
<proteinExistence type="inferred from homology"/>
<dbReference type="AlphaFoldDB" id="A0A6A4X010"/>
<dbReference type="GO" id="GO:0016787">
    <property type="term" value="F:hydrolase activity"/>
    <property type="evidence" value="ECO:0007669"/>
    <property type="project" value="UniProtKB-KW"/>
</dbReference>
<dbReference type="PANTHER" id="PTHR22930:SF269">
    <property type="entry name" value="NUCLEASE HARBI1-LIKE PROTEIN"/>
    <property type="match status" value="1"/>
</dbReference>
<dbReference type="InterPro" id="IPR027806">
    <property type="entry name" value="HARBI1_dom"/>
</dbReference>
<comment type="caution">
    <text evidence="9">The sequence shown here is derived from an EMBL/GenBank/DDBJ whole genome shotgun (WGS) entry which is preliminary data.</text>
</comment>
<comment type="cofactor">
    <cofactor evidence="1">
        <name>a divalent metal cation</name>
        <dbReference type="ChEBI" id="CHEBI:60240"/>
    </cofactor>
</comment>
<accession>A0A6A4X010</accession>
<comment type="similarity">
    <text evidence="3">Belongs to the HARBI1 family.</text>
</comment>
<evidence type="ECO:0000256" key="3">
    <source>
        <dbReference type="ARBA" id="ARBA00006958"/>
    </source>
</evidence>
<evidence type="ECO:0000256" key="6">
    <source>
        <dbReference type="ARBA" id="ARBA00022801"/>
    </source>
</evidence>
<organism evidence="9 10">
    <name type="scientific">Amphibalanus amphitrite</name>
    <name type="common">Striped barnacle</name>
    <name type="synonym">Balanus amphitrite</name>
    <dbReference type="NCBI Taxonomy" id="1232801"/>
    <lineage>
        <taxon>Eukaryota</taxon>
        <taxon>Metazoa</taxon>
        <taxon>Ecdysozoa</taxon>
        <taxon>Arthropoda</taxon>
        <taxon>Crustacea</taxon>
        <taxon>Multicrustacea</taxon>
        <taxon>Cirripedia</taxon>
        <taxon>Thoracica</taxon>
        <taxon>Thoracicalcarea</taxon>
        <taxon>Balanomorpha</taxon>
        <taxon>Balanoidea</taxon>
        <taxon>Balanidae</taxon>
        <taxon>Amphibalaninae</taxon>
        <taxon>Amphibalanus</taxon>
    </lineage>
</organism>
<evidence type="ECO:0000259" key="8">
    <source>
        <dbReference type="Pfam" id="PF13359"/>
    </source>
</evidence>
<name>A0A6A4X010_AMPAM</name>
<keyword evidence="6" id="KW-0378">Hydrolase</keyword>
<comment type="subcellular location">
    <subcellularLocation>
        <location evidence="2">Nucleus</location>
    </subcellularLocation>
</comment>
<keyword evidence="4" id="KW-0540">Nuclease</keyword>
<dbReference type="EMBL" id="VIIS01000554">
    <property type="protein sequence ID" value="KAF0307641.1"/>
    <property type="molecule type" value="Genomic_DNA"/>
</dbReference>
<evidence type="ECO:0000313" key="10">
    <source>
        <dbReference type="Proteomes" id="UP000440578"/>
    </source>
</evidence>
<evidence type="ECO:0000256" key="1">
    <source>
        <dbReference type="ARBA" id="ARBA00001968"/>
    </source>
</evidence>
<keyword evidence="5" id="KW-0479">Metal-binding</keyword>
<dbReference type="GO" id="GO:0046872">
    <property type="term" value="F:metal ion binding"/>
    <property type="evidence" value="ECO:0007669"/>
    <property type="project" value="UniProtKB-KW"/>
</dbReference>
<evidence type="ECO:0000313" key="9">
    <source>
        <dbReference type="EMBL" id="KAF0307641.1"/>
    </source>
</evidence>
<reference evidence="9 10" key="1">
    <citation type="submission" date="2019-07" db="EMBL/GenBank/DDBJ databases">
        <title>Draft genome assembly of a fouling barnacle, Amphibalanus amphitrite (Darwin, 1854): The first reference genome for Thecostraca.</title>
        <authorList>
            <person name="Kim W."/>
        </authorList>
    </citation>
    <scope>NUCLEOTIDE SEQUENCE [LARGE SCALE GENOMIC DNA]</scope>
    <source>
        <strain evidence="9">SNU_AA5</strain>
        <tissue evidence="9">Soma without cirri and trophi</tissue>
    </source>
</reference>
<dbReference type="GO" id="GO:0004518">
    <property type="term" value="F:nuclease activity"/>
    <property type="evidence" value="ECO:0007669"/>
    <property type="project" value="UniProtKB-KW"/>
</dbReference>
<keyword evidence="7" id="KW-0539">Nucleus</keyword>
<dbReference type="PANTHER" id="PTHR22930">
    <property type="match status" value="1"/>
</dbReference>
<dbReference type="Pfam" id="PF13359">
    <property type="entry name" value="DDE_Tnp_4"/>
    <property type="match status" value="1"/>
</dbReference>
<dbReference type="GO" id="GO:0005634">
    <property type="term" value="C:nucleus"/>
    <property type="evidence" value="ECO:0007669"/>
    <property type="project" value="UniProtKB-SubCell"/>
</dbReference>
<evidence type="ECO:0000256" key="4">
    <source>
        <dbReference type="ARBA" id="ARBA00022722"/>
    </source>
</evidence>
<evidence type="ECO:0000256" key="2">
    <source>
        <dbReference type="ARBA" id="ARBA00004123"/>
    </source>
</evidence>
<feature type="domain" description="DDE Tnp4" evidence="8">
    <location>
        <begin position="184"/>
        <end position="351"/>
    </location>
</feature>
<gene>
    <name evidence="9" type="ORF">FJT64_021047</name>
</gene>
<protein>
    <submittedName>
        <fullName evidence="9">Protein ALP1-like</fullName>
    </submittedName>
</protein>